<dbReference type="PANTHER" id="PTHR22662">
    <property type="entry name" value="TIRAP"/>
    <property type="match status" value="1"/>
</dbReference>
<feature type="domain" description="TIR" evidence="1">
    <location>
        <begin position="63"/>
        <end position="190"/>
    </location>
</feature>
<proteinExistence type="predicted"/>
<dbReference type="SUPFAM" id="SSF52200">
    <property type="entry name" value="Toll/Interleukin receptor TIR domain"/>
    <property type="match status" value="1"/>
</dbReference>
<dbReference type="GO" id="GO:0032760">
    <property type="term" value="P:positive regulation of tumor necrosis factor production"/>
    <property type="evidence" value="ECO:0007669"/>
    <property type="project" value="TreeGrafter"/>
</dbReference>
<dbReference type="Proteomes" id="UP000694555">
    <property type="component" value="Unplaced"/>
</dbReference>
<evidence type="ECO:0000259" key="1">
    <source>
        <dbReference type="PROSITE" id="PS50104"/>
    </source>
</evidence>
<dbReference type="GO" id="GO:0034142">
    <property type="term" value="P:toll-like receptor 4 signaling pathway"/>
    <property type="evidence" value="ECO:0007669"/>
    <property type="project" value="TreeGrafter"/>
</dbReference>
<sequence>GRFPVREERLSPRVWPLLSVNSTSLSPVGGMSLSPRVWPLLSVNSTSLSPVGGMSSVPSRRSFTYDFSIWYCPEDDHIASRILERLKKEGFRGYAEHQDQVAGTSLVLTAIKVIEASRVAILLLSAKSLGDPWCQRVSQWNLYHIIHHHGTKMIPVYVGVKKAEVPPFLQHLIELEYQTEFFFDRLVDSLRISHSTMSKASLARRE</sequence>
<dbReference type="GO" id="GO:0005737">
    <property type="term" value="C:cytoplasm"/>
    <property type="evidence" value="ECO:0007669"/>
    <property type="project" value="TreeGrafter"/>
</dbReference>
<dbReference type="GO" id="GO:0035663">
    <property type="term" value="F:Toll-like receptor 2 binding"/>
    <property type="evidence" value="ECO:0007669"/>
    <property type="project" value="TreeGrafter"/>
</dbReference>
<dbReference type="GO" id="GO:0043123">
    <property type="term" value="P:positive regulation of canonical NF-kappaB signal transduction"/>
    <property type="evidence" value="ECO:0007669"/>
    <property type="project" value="TreeGrafter"/>
</dbReference>
<evidence type="ECO:0000313" key="3">
    <source>
        <dbReference type="Proteomes" id="UP000694555"/>
    </source>
</evidence>
<dbReference type="Gene3D" id="3.40.50.10140">
    <property type="entry name" value="Toll/interleukin-1 receptor homology (TIR) domain"/>
    <property type="match status" value="1"/>
</dbReference>
<accession>A0A8B9Z6L6</accession>
<dbReference type="InterPro" id="IPR017279">
    <property type="entry name" value="Tol-interleuk_rcpt_adapt_Tirap"/>
</dbReference>
<protein>
    <recommendedName>
        <fullName evidence="1">TIR domain-containing protein</fullName>
    </recommendedName>
</protein>
<keyword evidence="3" id="KW-1185">Reference proteome</keyword>
<dbReference type="GO" id="GO:2000343">
    <property type="term" value="P:positive regulation of chemokine (C-X-C motif) ligand 2 production"/>
    <property type="evidence" value="ECO:0007669"/>
    <property type="project" value="TreeGrafter"/>
</dbReference>
<dbReference type="GO" id="GO:0035662">
    <property type="term" value="F:Toll-like receptor 4 binding"/>
    <property type="evidence" value="ECO:0007669"/>
    <property type="project" value="TreeGrafter"/>
</dbReference>
<reference evidence="2" key="2">
    <citation type="submission" date="2025-09" db="UniProtKB">
        <authorList>
            <consortium name="Ensembl"/>
        </authorList>
    </citation>
    <scope>IDENTIFICATION</scope>
</reference>
<organism evidence="2 3">
    <name type="scientific">Buteo japonicus</name>
    <dbReference type="NCBI Taxonomy" id="224669"/>
    <lineage>
        <taxon>Eukaryota</taxon>
        <taxon>Metazoa</taxon>
        <taxon>Chordata</taxon>
        <taxon>Craniata</taxon>
        <taxon>Vertebrata</taxon>
        <taxon>Euteleostomi</taxon>
        <taxon>Archelosauria</taxon>
        <taxon>Archosauria</taxon>
        <taxon>Dinosauria</taxon>
        <taxon>Saurischia</taxon>
        <taxon>Theropoda</taxon>
        <taxon>Coelurosauria</taxon>
        <taxon>Aves</taxon>
        <taxon>Neognathae</taxon>
        <taxon>Neoaves</taxon>
        <taxon>Telluraves</taxon>
        <taxon>Accipitrimorphae</taxon>
        <taxon>Accipitriformes</taxon>
        <taxon>Accipitridae</taxon>
        <taxon>Accipitrinae</taxon>
        <taxon>Buteo</taxon>
    </lineage>
</organism>
<dbReference type="InterPro" id="IPR000157">
    <property type="entry name" value="TIR_dom"/>
</dbReference>
<dbReference type="AlphaFoldDB" id="A0A8B9Z6L6"/>
<evidence type="ECO:0000313" key="2">
    <source>
        <dbReference type="Ensembl" id="ENSBJAP00000002728.1"/>
    </source>
</evidence>
<dbReference type="InterPro" id="IPR035897">
    <property type="entry name" value="Toll_tir_struct_dom_sf"/>
</dbReference>
<dbReference type="Pfam" id="PF13676">
    <property type="entry name" value="TIR_2"/>
    <property type="match status" value="1"/>
</dbReference>
<reference evidence="2" key="1">
    <citation type="submission" date="2025-08" db="UniProtKB">
        <authorList>
            <consortium name="Ensembl"/>
        </authorList>
    </citation>
    <scope>IDENTIFICATION</scope>
</reference>
<dbReference type="PROSITE" id="PS50104">
    <property type="entry name" value="TIR"/>
    <property type="match status" value="1"/>
</dbReference>
<dbReference type="PANTHER" id="PTHR22662:SF0">
    <property type="entry name" value="TOLL_INTERLEUKIN-1 RECEPTOR DOMAIN-CONTAINING ADAPTER PROTEIN"/>
    <property type="match status" value="1"/>
</dbReference>
<dbReference type="Ensembl" id="ENSBJAT00000002801.1">
    <property type="protein sequence ID" value="ENSBJAP00000002728.1"/>
    <property type="gene ID" value="ENSBJAG00000001956.1"/>
</dbReference>
<name>A0A8B9Z6L6_9AVES</name>
<dbReference type="GO" id="GO:0005886">
    <property type="term" value="C:plasma membrane"/>
    <property type="evidence" value="ECO:0007669"/>
    <property type="project" value="TreeGrafter"/>
</dbReference>